<sequence length="199" mass="23082">MISDHIFQCMKEDSSDYYPTSGYRIIPGVREVPIEIAYKTLYICDLMHKYINTPDIKILNKLKEMTHEESKNMWELEKKNSRPELFTKPMKKLYDVVEKCIEDDIIRYDDFTSDMIDELTTVMVENGKKEEETTLDRAEQIDQICNNLTKKYEQKYSTRESGVGVADVHTDSVEVQDTEGLCESECATVESTDDSTEIA</sequence>
<organism evidence="1">
    <name type="scientific">virus sp. ct9pU4</name>
    <dbReference type="NCBI Taxonomy" id="2828248"/>
    <lineage>
        <taxon>Viruses</taxon>
    </lineage>
</organism>
<name>A0A8S5RAQ8_9VIRU</name>
<proteinExistence type="predicted"/>
<dbReference type="EMBL" id="BK059087">
    <property type="protein sequence ID" value="DAE28510.1"/>
    <property type="molecule type" value="Genomic_DNA"/>
</dbReference>
<reference evidence="1" key="1">
    <citation type="journal article" date="2021" name="Proc. Natl. Acad. Sci. U.S.A.">
        <title>A Catalog of Tens of Thousands of Viruses from Human Metagenomes Reveals Hidden Associations with Chronic Diseases.</title>
        <authorList>
            <person name="Tisza M.J."/>
            <person name="Buck C.B."/>
        </authorList>
    </citation>
    <scope>NUCLEOTIDE SEQUENCE</scope>
    <source>
        <strain evidence="1">Ct9pU4</strain>
    </source>
</reference>
<protein>
    <submittedName>
        <fullName evidence="1">Uncharacterized protein</fullName>
    </submittedName>
</protein>
<accession>A0A8S5RAQ8</accession>
<evidence type="ECO:0000313" key="1">
    <source>
        <dbReference type="EMBL" id="DAE28510.1"/>
    </source>
</evidence>